<name>A0A514CYU8_9VIRU</name>
<evidence type="ECO:0000313" key="3">
    <source>
        <dbReference type="EMBL" id="QDH86536.1"/>
    </source>
</evidence>
<keyword evidence="2" id="KW-1133">Transmembrane helix</keyword>
<protein>
    <submittedName>
        <fullName evidence="3">Uncharacterized protein</fullName>
    </submittedName>
</protein>
<keyword evidence="2" id="KW-0472">Membrane</keyword>
<feature type="transmembrane region" description="Helical" evidence="2">
    <location>
        <begin position="46"/>
        <end position="65"/>
    </location>
</feature>
<accession>A0A514CYU8</accession>
<reference evidence="3" key="1">
    <citation type="submission" date="2019-05" db="EMBL/GenBank/DDBJ databases">
        <title>Metatranscriptomic reconstruction reveals RNA viruses with the potential to shape carbon cycling in soil.</title>
        <authorList>
            <person name="Starr E.P."/>
            <person name="Nuccio E."/>
            <person name="Pett-Ridge J."/>
            <person name="Banfield J.F."/>
            <person name="Firestone M.K."/>
        </authorList>
    </citation>
    <scope>NUCLEOTIDE SEQUENCE</scope>
    <source>
        <strain evidence="3">H2_Rhizo_Litter_8_scaffold_298</strain>
    </source>
</reference>
<dbReference type="EMBL" id="MN032748">
    <property type="protein sequence ID" value="QDH86536.1"/>
    <property type="molecule type" value="Genomic_RNA"/>
</dbReference>
<proteinExistence type="predicted"/>
<evidence type="ECO:0000256" key="1">
    <source>
        <dbReference type="SAM" id="MobiDB-lite"/>
    </source>
</evidence>
<gene>
    <name evidence="3" type="ORF">H2RhizoLitter8298_000003</name>
</gene>
<feature type="region of interest" description="Disordered" evidence="1">
    <location>
        <begin position="1"/>
        <end position="36"/>
    </location>
</feature>
<evidence type="ECO:0000256" key="2">
    <source>
        <dbReference type="SAM" id="Phobius"/>
    </source>
</evidence>
<organism evidence="3">
    <name type="scientific">Leviviridae sp</name>
    <dbReference type="NCBI Taxonomy" id="2027243"/>
    <lineage>
        <taxon>Viruses</taxon>
        <taxon>Riboviria</taxon>
        <taxon>Orthornavirae</taxon>
        <taxon>Lenarviricota</taxon>
        <taxon>Leviviricetes</taxon>
        <taxon>Norzivirales</taxon>
        <taxon>Fiersviridae</taxon>
    </lineage>
</organism>
<keyword evidence="2" id="KW-0812">Transmembrane</keyword>
<sequence>MSPVGNGRHELPERRESNDGPSARAFPSVGRRKTDYDPRTTISKKFLAIAVALINAAYLVAEIFLRGTNVCP</sequence>
<feature type="compositionally biased region" description="Basic and acidic residues" evidence="1">
    <location>
        <begin position="7"/>
        <end position="18"/>
    </location>
</feature>